<proteinExistence type="inferred from homology"/>
<feature type="compositionally biased region" description="Polar residues" evidence="6">
    <location>
        <begin position="2015"/>
        <end position="2033"/>
    </location>
</feature>
<dbReference type="GO" id="GO:0005737">
    <property type="term" value="C:cytoplasm"/>
    <property type="evidence" value="ECO:0007669"/>
    <property type="project" value="TreeGrafter"/>
</dbReference>
<dbReference type="PROSITE" id="PS00028">
    <property type="entry name" value="ZINC_FINGER_C2H2_1"/>
    <property type="match status" value="1"/>
</dbReference>
<reference evidence="9" key="1">
    <citation type="journal article" date="2023" name="PhytoFront">
        <title>Draft Genome Resources of Seven Strains of Tilletia horrida, Causal Agent of Kernel Smut of Rice.</title>
        <authorList>
            <person name="Khanal S."/>
            <person name="Antony Babu S."/>
            <person name="Zhou X.G."/>
        </authorList>
    </citation>
    <scope>NUCLEOTIDE SEQUENCE</scope>
    <source>
        <strain evidence="9">TX3</strain>
    </source>
</reference>
<feature type="region of interest" description="Disordered" evidence="6">
    <location>
        <begin position="1"/>
        <end position="168"/>
    </location>
</feature>
<dbReference type="Proteomes" id="UP001176521">
    <property type="component" value="Unassembled WGS sequence"/>
</dbReference>
<dbReference type="GO" id="GO:0000724">
    <property type="term" value="P:double-strand break repair via homologous recombination"/>
    <property type="evidence" value="ECO:0007669"/>
    <property type="project" value="TreeGrafter"/>
</dbReference>
<dbReference type="InterPro" id="IPR013087">
    <property type="entry name" value="Znf_C2H2_type"/>
</dbReference>
<dbReference type="InterPro" id="IPR027417">
    <property type="entry name" value="P-loop_NTPase"/>
</dbReference>
<dbReference type="GO" id="GO:0003676">
    <property type="term" value="F:nucleic acid binding"/>
    <property type="evidence" value="ECO:0007669"/>
    <property type="project" value="InterPro"/>
</dbReference>
<dbReference type="PANTHER" id="PTHR13710">
    <property type="entry name" value="DNA HELICASE RECQ FAMILY MEMBER"/>
    <property type="match status" value="1"/>
</dbReference>
<dbReference type="GO" id="GO:0005524">
    <property type="term" value="F:ATP binding"/>
    <property type="evidence" value="ECO:0007669"/>
    <property type="project" value="UniProtKB-KW"/>
</dbReference>
<evidence type="ECO:0000313" key="10">
    <source>
        <dbReference type="Proteomes" id="UP001176521"/>
    </source>
</evidence>
<feature type="region of interest" description="Disordered" evidence="6">
    <location>
        <begin position="1961"/>
        <end position="2075"/>
    </location>
</feature>
<feature type="region of interest" description="Disordered" evidence="6">
    <location>
        <begin position="417"/>
        <end position="458"/>
    </location>
</feature>
<dbReference type="PANTHER" id="PTHR13710:SF154">
    <property type="entry name" value="RECQ HELICASE, PUTATIVE (AFU_ORTHOLOGUE AFUA_6G14720)-RELATED"/>
    <property type="match status" value="1"/>
</dbReference>
<accession>A0AAN6G636</accession>
<comment type="catalytic activity">
    <reaction evidence="4">
        <text>Couples ATP hydrolysis with the unwinding of duplex DNA by translocating in the 3'-5' direction.</text>
        <dbReference type="EC" id="5.6.2.4"/>
    </reaction>
</comment>
<feature type="compositionally biased region" description="Low complexity" evidence="6">
    <location>
        <begin position="1838"/>
        <end position="1847"/>
    </location>
</feature>
<feature type="non-terminal residue" evidence="9">
    <location>
        <position position="1"/>
    </location>
</feature>
<dbReference type="InterPro" id="IPR011545">
    <property type="entry name" value="DEAD/DEAH_box_helicase_dom"/>
</dbReference>
<evidence type="ECO:0000256" key="6">
    <source>
        <dbReference type="SAM" id="MobiDB-lite"/>
    </source>
</evidence>
<dbReference type="Gene3D" id="3.40.50.300">
    <property type="entry name" value="P-loop containing nucleotide triphosphate hydrolases"/>
    <property type="match status" value="2"/>
</dbReference>
<dbReference type="Gene3D" id="3.30.160.60">
    <property type="entry name" value="Classic Zinc Finger"/>
    <property type="match status" value="1"/>
</dbReference>
<feature type="compositionally biased region" description="Polar residues" evidence="6">
    <location>
        <begin position="1987"/>
        <end position="1999"/>
    </location>
</feature>
<feature type="compositionally biased region" description="Polar residues" evidence="6">
    <location>
        <begin position="87"/>
        <end position="104"/>
    </location>
</feature>
<dbReference type="InterPro" id="IPR001650">
    <property type="entry name" value="Helicase_C-like"/>
</dbReference>
<dbReference type="SMART" id="SM00487">
    <property type="entry name" value="DEXDc"/>
    <property type="match status" value="1"/>
</dbReference>
<evidence type="ECO:0000259" key="7">
    <source>
        <dbReference type="PROSITE" id="PS51192"/>
    </source>
</evidence>
<organism evidence="9 10">
    <name type="scientific">Tilletia horrida</name>
    <dbReference type="NCBI Taxonomy" id="155126"/>
    <lineage>
        <taxon>Eukaryota</taxon>
        <taxon>Fungi</taxon>
        <taxon>Dikarya</taxon>
        <taxon>Basidiomycota</taxon>
        <taxon>Ustilaginomycotina</taxon>
        <taxon>Exobasidiomycetes</taxon>
        <taxon>Tilletiales</taxon>
        <taxon>Tilletiaceae</taxon>
        <taxon>Tilletia</taxon>
    </lineage>
</organism>
<dbReference type="SMART" id="SM00490">
    <property type="entry name" value="HELICc"/>
    <property type="match status" value="1"/>
</dbReference>
<dbReference type="PROSITE" id="PS51192">
    <property type="entry name" value="HELICASE_ATP_BIND_1"/>
    <property type="match status" value="1"/>
</dbReference>
<keyword evidence="3" id="KW-0067">ATP-binding</keyword>
<evidence type="ECO:0000256" key="1">
    <source>
        <dbReference type="ARBA" id="ARBA00005446"/>
    </source>
</evidence>
<sequence length="2374" mass="257657">YQANKKPIKGKDTKTTTVAGQESTSLSQMTRITPPTAASATTIEGLKATAGPHQGAMASANEGTAGVSEANAAAITSHKSPQKGPATRTSPSGPPNANNHTNATDPPGGKRPPAPKQDKAKEAKPGSSASGAASDAGIPGNSSVARSADEGLDERLKGATQRQWQQHPNEIALAPPGAQATLTIVAAPEGNVTGTTETSAMQGQLSRTAQVLPRTFAEVAQTMHANPASNASLGRHSSPDWYRAARGLANMATYSHQVARDQGLSPMQDARVLRDLAEGAAEAVAAVDAGRQPPEFAPSAGFPPQLLALAPRAGANTDVVMSETPASTGPAGREGGTERPGLPLVMDDQESPANMFIHEDGSRRVTQVQGATTRIFVLPADTLKSNLLWSVPSASPFISTILGRDYDSLLADPPSAANFDVEDEDGLEGPFLNASNLPDAPSALSATPATVAHAGNPDPGPGRHYLRCKYCAQIFKNKKDRRRHTVTNHVAVAAEVEVAGWSDAVDIPREKSGPHEGKFPCPKCHRGYLTTSSLRKHTRGCEEQVVDPRIAERETTAAPTVNLDLINSVDPVVSKLTTTNYTPPPVTQRTRWAQRTRFMEILEGQNLRKYQNLLQLPDGKDGTDEPEVRAAVEAVQVAIEQAAEELARCPVFYAQLLNSQDAEQCHNARPMNAKPATLKAYARTMAKLMAFLVRISLIVEEARDGSVGSSAATAGSSQASSTSSNTSIWARVDNEIATAMRIYVEGDISFSALIHGFATSGQPSFVAVIGDHLLTDPLADDLKASWLPILMSALAIEDSGTGTFKSAANFTPEISKILYCFRLCFLVHRRSEIRASHSNGAGHETPEAKRRRERAEADEFAELYDSLLGRKSRFNTGSRYLLATRSYGRVCTKIEGGPARSRWNEDQTELQLDGNQYSLKKLKKMMQNSVEAVQAKFGKLLQRVPVVNVEDSEINVSNLVDNPAVPDAYAWFGTMPGNADKLKIKEYADQVLPQLVHANKAPDGTVMLSYDWPAIERFWAEETEFLKALLAAIHLTSGMPSRGAELLEATYKNIPGGRFRSIFVGFGGEVYLDLTYSKTEYASKKPGQNIHVLLPEIGHILIQYLCGPRQMSDALFMRRHGVQRPYLWCESKPDAPHGIVKWDTVVLTRELRYQAVLAFLEGDFNTAICRHVFEAVAHNWMRTGSLKEFMRRYFGTQEPGDEDDFILLGNSPTSEELDEFILNVEKRVADTFIDAASTSMADGAADGFSAQSGRSLETSWSAYARDITMRGGMTEDVLTTGRLVSRTIQSFFGLLKNDHRRRQATDRATQGPPPAQAAGNHAGQTRGPALAPASLQSHPAGPSAPAARQDHSAGASTAAAPEVVPPSAPEERAVRNATLAHHDRLPFSARLPATNYFAGLILRLMSNMPTFRGLQSHAIADGLQIMEKDAANLVLIAKTGAGKALVWMVSALASRNTRRGFTVLIVPYNALIADIVRKCEQRGIRYHVWDGDSVSTAARRDFEVLIISLNRAVSSPFIEWVATPETKERVVRVIMDEAQVLFDEAFRQSIEDVGRLTSILDTRRFVFLSATVPPAAQADLQRIVLLPLTFARDLTYRTNLAYIIRRAINAREALESIRAELLNVFRPGCAPDAQALIICRSQGDAINIANYFKCGVFFSAEKVRPDGTVVEPTLMAQALEAFLLGNTRLLVGTTAVGAGIDRPNIKRVIFYGEPYSLCSFAQGGGRAGRNGDRAEVIIYLTGTKTKRRGPNGPIPRSDEQALAQLLTTKGCLRVPLSAWIDGRAATCLEIGGERCSGCLHEFGPFTTGDDDEDGGSVDGGDSNEEDWDDEDFDDGSDAPDAGGPSAPQGQDGFSRSAGGQKRRREDPDDERQSRNMRGPTATHEQRESGALPTQRTRDVTGHYFTTDSFQSRDQEPIMAVLQHAEPASPGRTSDRTLNAAPKGTQTTGLAAPLSQQALTQAAEAQTTPLRVANRPPPGLRAQGCMVTGTQRPYPQSPSALRSVEQEQRDKIGTNCRKSSVHANAADSSTQSWPMDTDESDQYEGDDEHCGPSQDTKRTPDAMNSAPLSDAKRREDEETIRAFQEIDRHAAARERHWSAAGVGMGPMRLAKKTKSKAREEAANPYKVHGVKKRVSRQSGTASKSVGAFRRALQELQPVAQHTAAHGQTYDSTFAPASGLVHTLQPAFVSASTVLLASQCPTLPTSRAEVLAEFATYRRAVQEALIKTGTKCPMCFMLSRPYEHLSSHCQALNLNHHAQKAFREDAENVWEHKQACFYCNMPQSICQRENAAKTCAFRAYRDAVRGILMMLTCYEHVYDAAMDTARLVNPAFALGYPAGPLRMGRHWREPVLFNTKPVYRAFQAVGAVLLTFGETN</sequence>
<dbReference type="GO" id="GO:0005694">
    <property type="term" value="C:chromosome"/>
    <property type="evidence" value="ECO:0007669"/>
    <property type="project" value="TreeGrafter"/>
</dbReference>
<dbReference type="EC" id="5.6.2.4" evidence="5"/>
<feature type="compositionally biased region" description="Low complexity" evidence="6">
    <location>
        <begin position="125"/>
        <end position="137"/>
    </location>
</feature>
<dbReference type="SMART" id="SM00355">
    <property type="entry name" value="ZnF_C2H2"/>
    <property type="match status" value="2"/>
</dbReference>
<name>A0AAN6G636_9BASI</name>
<evidence type="ECO:0000256" key="2">
    <source>
        <dbReference type="ARBA" id="ARBA00022741"/>
    </source>
</evidence>
<dbReference type="EMBL" id="JAPDMQ010000786">
    <property type="protein sequence ID" value="KAK0520516.1"/>
    <property type="molecule type" value="Genomic_DNA"/>
</dbReference>
<feature type="compositionally biased region" description="Acidic residues" evidence="6">
    <location>
        <begin position="1808"/>
        <end position="1837"/>
    </location>
</feature>
<feature type="compositionally biased region" description="Low complexity" evidence="6">
    <location>
        <begin position="30"/>
        <end position="43"/>
    </location>
</feature>
<evidence type="ECO:0000313" key="9">
    <source>
        <dbReference type="EMBL" id="KAK0520516.1"/>
    </source>
</evidence>
<keyword evidence="2" id="KW-0547">Nucleotide-binding</keyword>
<dbReference type="InterPro" id="IPR014001">
    <property type="entry name" value="Helicase_ATP-bd"/>
</dbReference>
<evidence type="ECO:0000256" key="3">
    <source>
        <dbReference type="ARBA" id="ARBA00022840"/>
    </source>
</evidence>
<comment type="caution">
    <text evidence="9">The sequence shown here is derived from an EMBL/GenBank/DDBJ whole genome shotgun (WGS) entry which is preliminary data.</text>
</comment>
<evidence type="ECO:0000259" key="8">
    <source>
        <dbReference type="PROSITE" id="PS51194"/>
    </source>
</evidence>
<feature type="region of interest" description="Disordered" evidence="6">
    <location>
        <begin position="1805"/>
        <end position="1899"/>
    </location>
</feature>
<protein>
    <recommendedName>
        <fullName evidence="5">DNA 3'-5' helicase</fullName>
        <ecNumber evidence="5">5.6.2.4</ecNumber>
    </recommendedName>
</protein>
<dbReference type="SUPFAM" id="SSF52540">
    <property type="entry name" value="P-loop containing nucleoside triphosphate hydrolases"/>
    <property type="match status" value="1"/>
</dbReference>
<evidence type="ECO:0000256" key="4">
    <source>
        <dbReference type="ARBA" id="ARBA00034617"/>
    </source>
</evidence>
<feature type="compositionally biased region" description="Acidic residues" evidence="6">
    <location>
        <begin position="2035"/>
        <end position="2046"/>
    </location>
</feature>
<feature type="compositionally biased region" description="Polar residues" evidence="6">
    <location>
        <begin position="15"/>
        <end position="29"/>
    </location>
</feature>
<dbReference type="GO" id="GO:0043138">
    <property type="term" value="F:3'-5' DNA helicase activity"/>
    <property type="evidence" value="ECO:0007669"/>
    <property type="project" value="UniProtKB-EC"/>
</dbReference>
<feature type="compositionally biased region" description="Basic and acidic residues" evidence="6">
    <location>
        <begin position="147"/>
        <end position="157"/>
    </location>
</feature>
<gene>
    <name evidence="9" type="ORF">OC842_007070</name>
</gene>
<feature type="domain" description="Helicase C-terminal" evidence="8">
    <location>
        <begin position="1609"/>
        <end position="1770"/>
    </location>
</feature>
<feature type="region of interest" description="Disordered" evidence="6">
    <location>
        <begin position="321"/>
        <end position="340"/>
    </location>
</feature>
<feature type="domain" description="Helicase ATP-binding" evidence="7">
    <location>
        <begin position="1424"/>
        <end position="1590"/>
    </location>
</feature>
<dbReference type="GO" id="GO:0009378">
    <property type="term" value="F:four-way junction helicase activity"/>
    <property type="evidence" value="ECO:0007669"/>
    <property type="project" value="TreeGrafter"/>
</dbReference>
<dbReference type="PROSITE" id="PS51194">
    <property type="entry name" value="HELICASE_CTER"/>
    <property type="match status" value="1"/>
</dbReference>
<keyword evidence="10" id="KW-1185">Reference proteome</keyword>
<evidence type="ECO:0000256" key="5">
    <source>
        <dbReference type="ARBA" id="ARBA00034808"/>
    </source>
</evidence>
<feature type="region of interest" description="Disordered" evidence="6">
    <location>
        <begin position="1295"/>
        <end position="1371"/>
    </location>
</feature>
<dbReference type="Pfam" id="PF00271">
    <property type="entry name" value="Helicase_C"/>
    <property type="match status" value="1"/>
</dbReference>
<comment type="similarity">
    <text evidence="1">Belongs to the helicase family. RecQ subfamily.</text>
</comment>
<dbReference type="Pfam" id="PF00270">
    <property type="entry name" value="DEAD"/>
    <property type="match status" value="1"/>
</dbReference>
<feature type="compositionally biased region" description="Basic and acidic residues" evidence="6">
    <location>
        <begin position="1863"/>
        <end position="1873"/>
    </location>
</feature>